<dbReference type="InterPro" id="IPR052897">
    <property type="entry name" value="Sec-Metab_Biosynth_Hydrolase"/>
</dbReference>
<proteinExistence type="predicted"/>
<name>A0A7G1P045_9ACTN</name>
<keyword evidence="2" id="KW-0378">Hydrolase</keyword>
<dbReference type="RefSeq" id="WP_190850025.1">
    <property type="nucleotide sequence ID" value="NZ_AP023440.1"/>
</dbReference>
<dbReference type="Proteomes" id="UP000516444">
    <property type="component" value="Chromosome"/>
</dbReference>
<reference evidence="2 3" key="1">
    <citation type="journal article" date="2014" name="Int. J. Syst. Evol. Microbiol.">
        <title>Complete genome sequence of Corynebacterium casei LMG S-19264T (=DSM 44701T), isolated from a smear-ripened cheese.</title>
        <authorList>
            <consortium name="US DOE Joint Genome Institute (JGI-PGF)"/>
            <person name="Walter F."/>
            <person name="Albersmeier A."/>
            <person name="Kalinowski J."/>
            <person name="Ruckert C."/>
        </authorList>
    </citation>
    <scope>NUCLEOTIDE SEQUENCE [LARGE SCALE GENOMIC DNA]</scope>
    <source>
        <strain evidence="2 3">JCM 4677</strain>
    </source>
</reference>
<dbReference type="InterPro" id="IPR029058">
    <property type="entry name" value="AB_hydrolase_fold"/>
</dbReference>
<gene>
    <name evidence="2" type="ORF">GCM10017557_20930</name>
</gene>
<dbReference type="Pfam" id="PF12697">
    <property type="entry name" value="Abhydrolase_6"/>
    <property type="match status" value="1"/>
</dbReference>
<dbReference type="AlphaFoldDB" id="A0A7G1P045"/>
<dbReference type="EMBL" id="AP023440">
    <property type="protein sequence ID" value="BCL27234.1"/>
    <property type="molecule type" value="Genomic_DNA"/>
</dbReference>
<dbReference type="PANTHER" id="PTHR37017">
    <property type="entry name" value="AB HYDROLASE-1 DOMAIN-CONTAINING PROTEIN-RELATED"/>
    <property type="match status" value="1"/>
</dbReference>
<protein>
    <submittedName>
        <fullName evidence="2">Alpha/beta hydrolase</fullName>
    </submittedName>
</protein>
<dbReference type="KEGG" id="sgm:GCM10017557_20930"/>
<keyword evidence="3" id="KW-1185">Reference proteome</keyword>
<evidence type="ECO:0000313" key="3">
    <source>
        <dbReference type="Proteomes" id="UP000516444"/>
    </source>
</evidence>
<dbReference type="Gene3D" id="3.40.50.1820">
    <property type="entry name" value="alpha/beta hydrolase"/>
    <property type="match status" value="1"/>
</dbReference>
<dbReference type="GO" id="GO:0016787">
    <property type="term" value="F:hydrolase activity"/>
    <property type="evidence" value="ECO:0007669"/>
    <property type="project" value="UniProtKB-KW"/>
</dbReference>
<organism evidence="2 3">
    <name type="scientific">Streptomyces aurantiacus</name>
    <dbReference type="NCBI Taxonomy" id="47760"/>
    <lineage>
        <taxon>Bacteria</taxon>
        <taxon>Bacillati</taxon>
        <taxon>Actinomycetota</taxon>
        <taxon>Actinomycetes</taxon>
        <taxon>Kitasatosporales</taxon>
        <taxon>Streptomycetaceae</taxon>
        <taxon>Streptomyces</taxon>
        <taxon>Streptomyces aurantiacus group</taxon>
    </lineage>
</organism>
<dbReference type="InterPro" id="IPR000073">
    <property type="entry name" value="AB_hydrolase_1"/>
</dbReference>
<evidence type="ECO:0000259" key="1">
    <source>
        <dbReference type="Pfam" id="PF12697"/>
    </source>
</evidence>
<dbReference type="SUPFAM" id="SSF53474">
    <property type="entry name" value="alpha/beta-Hydrolases"/>
    <property type="match status" value="1"/>
</dbReference>
<sequence length="241" mass="25151">MSRSETPTVVLVHGAFADASSYSSVIPALLNRGLKVVAPAVPNRSLIGDSAYVASVVRQIDGPVVLVGHSYGGAVITVAGVEENVKALVYLSGYALEEGESLGELQGRFPDSDLAAALVYTPFPIEGSDTPGTDVSVDVEKFPAIFAADVDPEVAAVLAVSQRPLAAQAFADAAPAAAWKTKPSFGLVSSSDHTINPDVERFGYQRAGMTTIEVDSSHLVMLAHPKKVVAFIEEAVKSTVK</sequence>
<feature type="domain" description="AB hydrolase-1" evidence="1">
    <location>
        <begin position="9"/>
        <end position="230"/>
    </location>
</feature>
<evidence type="ECO:0000313" key="2">
    <source>
        <dbReference type="EMBL" id="BCL27234.1"/>
    </source>
</evidence>
<accession>A0A7G1P045</accession>
<dbReference type="PANTHER" id="PTHR37017:SF11">
    <property type="entry name" value="ESTERASE_LIPASE_THIOESTERASE DOMAIN-CONTAINING PROTEIN"/>
    <property type="match status" value="1"/>
</dbReference>